<dbReference type="PANTHER" id="PTHR22990">
    <property type="entry name" value="F-BOX ONLY PROTEIN"/>
    <property type="match status" value="1"/>
</dbReference>
<organism evidence="5 6">
    <name type="scientific">Candidatus Jeotgalibaca merdavium</name>
    <dbReference type="NCBI Taxonomy" id="2838627"/>
    <lineage>
        <taxon>Bacteria</taxon>
        <taxon>Bacillati</taxon>
        <taxon>Bacillota</taxon>
        <taxon>Bacilli</taxon>
        <taxon>Lactobacillales</taxon>
        <taxon>Carnobacteriaceae</taxon>
        <taxon>Jeotgalibaca</taxon>
    </lineage>
</organism>
<feature type="domain" description="Right handed beta helix" evidence="4">
    <location>
        <begin position="433"/>
        <end position="534"/>
    </location>
</feature>
<dbReference type="SUPFAM" id="SSF51126">
    <property type="entry name" value="Pectin lyase-like"/>
    <property type="match status" value="1"/>
</dbReference>
<reference evidence="5" key="2">
    <citation type="submission" date="2021-04" db="EMBL/GenBank/DDBJ databases">
        <authorList>
            <person name="Gilroy R."/>
        </authorList>
    </citation>
    <scope>NUCLEOTIDE SEQUENCE</scope>
    <source>
        <strain evidence="5">CHK171-505</strain>
    </source>
</reference>
<dbReference type="InterPro" id="IPR011050">
    <property type="entry name" value="Pectin_lyase_fold/virulence"/>
</dbReference>
<dbReference type="Proteomes" id="UP000886856">
    <property type="component" value="Unassembled WGS sequence"/>
</dbReference>
<dbReference type="InterPro" id="IPR006626">
    <property type="entry name" value="PbH1"/>
</dbReference>
<feature type="domain" description="Rhamnogalacturonase A/B/Epimerase-like pectate lyase" evidence="3">
    <location>
        <begin position="228"/>
        <end position="422"/>
    </location>
</feature>
<dbReference type="AlphaFoldDB" id="A0A9D2HY85"/>
<reference evidence="5" key="1">
    <citation type="journal article" date="2021" name="PeerJ">
        <title>Extensive microbial diversity within the chicken gut microbiome revealed by metagenomics and culture.</title>
        <authorList>
            <person name="Gilroy R."/>
            <person name="Ravi A."/>
            <person name="Getino M."/>
            <person name="Pursley I."/>
            <person name="Horton D.L."/>
            <person name="Alikhan N.F."/>
            <person name="Baker D."/>
            <person name="Gharbi K."/>
            <person name="Hall N."/>
            <person name="Watson M."/>
            <person name="Adriaenssens E.M."/>
            <person name="Foster-Nyarko E."/>
            <person name="Jarju S."/>
            <person name="Secka A."/>
            <person name="Antonio M."/>
            <person name="Oren A."/>
            <person name="Chaudhuri R.R."/>
            <person name="La Ragione R."/>
            <person name="Hildebrand F."/>
            <person name="Pallen M.J."/>
        </authorList>
    </citation>
    <scope>NUCLEOTIDE SEQUENCE</scope>
    <source>
        <strain evidence="5">CHK171-505</strain>
    </source>
</reference>
<evidence type="ECO:0000259" key="2">
    <source>
        <dbReference type="Pfam" id="PF10651"/>
    </source>
</evidence>
<sequence>MALDNFKKTSMRIDKANQRFLDYQNAKVGDVNGRELLVQITNNGVVEDQTGTTLKLNWQHENGNQGSTNFNTVDIKTGKYSLYYPKEMLYKGTVDASVEINSNGQITHTMNFKIIVHADVFNGEAGTVNGVFISLADVNKKLDDREKEYVELKSRQTSVETQFNDIQQDITDKDVISAPEIIAARNGEANLKARLDKEQQEVNEQLAQSANQFKPSWSVWEEFEQRQINVKWFGAKADGITDDKLAFQSAVDFAHSIGGATIFMPTGTYMIKSGITWKSNVSLKGAGVGKSIFIVDGKFDGVIVELSQPSHGTGTNFLENCSFEDFEIDGSGFTFTDANIRGKGLFILYMRRARFRNLYLHDTVGTALGCDFLTETVIDSVVVERAGRLFSSTNTGGQSGIGIGTNALEDETVIVTNCHTIDCGNYGIFVESQNGDRVRSRHARIVNCVAKGNRFGIGNKGAGGALIMGCSVYDNTGSGVVLNEHSNGDQIIGNKIENNGDSGILVDGSYDGQLSILDNQISNNNAFGIRLLNNLSGYSRKHVQISDNIIYENGYSGIDIAGRLYNFIVSANEVYNNGKRGSTNTNLGIGLSGENGQGNIQGNLIYDDQETKTQVVGIKFTSSTMANDDMMITNNNFPGYSTANGLFLGSGPKARLHIANNSGLIYEEFGTVTIPDGLTNVTINHSLGKVPSVVASPSNAFGQIRVDQLSTLSFTIRRPLAENTGDLVVNWFAKVNPL</sequence>
<dbReference type="Gene3D" id="2.60.40.3350">
    <property type="match status" value="1"/>
</dbReference>
<comment type="caution">
    <text evidence="5">The sequence shown here is derived from an EMBL/GenBank/DDBJ whole genome shotgun (WGS) entry which is preliminary data.</text>
</comment>
<dbReference type="InterPro" id="IPR012334">
    <property type="entry name" value="Pectin_lyas_fold"/>
</dbReference>
<proteinExistence type="predicted"/>
<dbReference type="InterPro" id="IPR051550">
    <property type="entry name" value="SCF-Subunits/Alg-Epimerases"/>
</dbReference>
<dbReference type="InterPro" id="IPR024535">
    <property type="entry name" value="RHGA/B-epi-like_pectate_lyase"/>
</dbReference>
<evidence type="ECO:0000259" key="4">
    <source>
        <dbReference type="Pfam" id="PF13229"/>
    </source>
</evidence>
<dbReference type="InterPro" id="IPR018913">
    <property type="entry name" value="BppU_N"/>
</dbReference>
<dbReference type="Pfam" id="PF10651">
    <property type="entry name" value="BppU_N"/>
    <property type="match status" value="1"/>
</dbReference>
<dbReference type="EMBL" id="DWYW01000008">
    <property type="protein sequence ID" value="HJA89231.1"/>
    <property type="molecule type" value="Genomic_DNA"/>
</dbReference>
<dbReference type="Pfam" id="PF12708">
    <property type="entry name" value="Pect-lyase_RHGA_epim"/>
    <property type="match status" value="1"/>
</dbReference>
<dbReference type="PANTHER" id="PTHR22990:SF15">
    <property type="entry name" value="F-BOX ONLY PROTEIN 10"/>
    <property type="match status" value="1"/>
</dbReference>
<evidence type="ECO:0000256" key="1">
    <source>
        <dbReference type="ARBA" id="ARBA00022737"/>
    </source>
</evidence>
<dbReference type="Pfam" id="PF13229">
    <property type="entry name" value="Beta_helix"/>
    <property type="match status" value="1"/>
</dbReference>
<evidence type="ECO:0000313" key="6">
    <source>
        <dbReference type="Proteomes" id="UP000886856"/>
    </source>
</evidence>
<feature type="domain" description="BppU N-terminal" evidence="2">
    <location>
        <begin position="16"/>
        <end position="127"/>
    </location>
</feature>
<accession>A0A9D2HY85</accession>
<name>A0A9D2HY85_9LACT</name>
<evidence type="ECO:0000313" key="5">
    <source>
        <dbReference type="EMBL" id="HJA89231.1"/>
    </source>
</evidence>
<evidence type="ECO:0000259" key="3">
    <source>
        <dbReference type="Pfam" id="PF12708"/>
    </source>
</evidence>
<dbReference type="SMART" id="SM00710">
    <property type="entry name" value="PbH1"/>
    <property type="match status" value="7"/>
</dbReference>
<dbReference type="InterPro" id="IPR039448">
    <property type="entry name" value="Beta_helix"/>
</dbReference>
<protein>
    <submittedName>
        <fullName evidence="5">Right-handed parallel beta-helix repeat-containing protein</fullName>
    </submittedName>
</protein>
<gene>
    <name evidence="5" type="ORF">H9948_00380</name>
</gene>
<keyword evidence="1" id="KW-0677">Repeat</keyword>
<dbReference type="Gene3D" id="2.160.20.10">
    <property type="entry name" value="Single-stranded right-handed beta-helix, Pectin lyase-like"/>
    <property type="match status" value="2"/>
</dbReference>